<evidence type="ECO:0000313" key="1">
    <source>
        <dbReference type="EMBL" id="KAI5399501.1"/>
    </source>
</evidence>
<evidence type="ECO:0000313" key="2">
    <source>
        <dbReference type="Proteomes" id="UP001058974"/>
    </source>
</evidence>
<accession>A0A9D5A966</accession>
<dbReference type="Proteomes" id="UP001058974">
    <property type="component" value="Chromosome 6"/>
</dbReference>
<protein>
    <submittedName>
        <fullName evidence="1">Uncharacterized protein</fullName>
    </submittedName>
</protein>
<dbReference type="AlphaFoldDB" id="A0A9D5A966"/>
<dbReference type="SUPFAM" id="SSF52047">
    <property type="entry name" value="RNI-like"/>
    <property type="match status" value="1"/>
</dbReference>
<dbReference type="EMBL" id="JAMSHJ010000006">
    <property type="protein sequence ID" value="KAI5399501.1"/>
    <property type="molecule type" value="Genomic_DNA"/>
</dbReference>
<organism evidence="1 2">
    <name type="scientific">Pisum sativum</name>
    <name type="common">Garden pea</name>
    <name type="synonym">Lathyrus oleraceus</name>
    <dbReference type="NCBI Taxonomy" id="3888"/>
    <lineage>
        <taxon>Eukaryota</taxon>
        <taxon>Viridiplantae</taxon>
        <taxon>Streptophyta</taxon>
        <taxon>Embryophyta</taxon>
        <taxon>Tracheophyta</taxon>
        <taxon>Spermatophyta</taxon>
        <taxon>Magnoliopsida</taxon>
        <taxon>eudicotyledons</taxon>
        <taxon>Gunneridae</taxon>
        <taxon>Pentapetalae</taxon>
        <taxon>rosids</taxon>
        <taxon>fabids</taxon>
        <taxon>Fabales</taxon>
        <taxon>Fabaceae</taxon>
        <taxon>Papilionoideae</taxon>
        <taxon>50 kb inversion clade</taxon>
        <taxon>NPAAA clade</taxon>
        <taxon>Hologalegina</taxon>
        <taxon>IRL clade</taxon>
        <taxon>Fabeae</taxon>
        <taxon>Lathyrus</taxon>
    </lineage>
</organism>
<proteinExistence type="predicted"/>
<reference evidence="1 2" key="1">
    <citation type="journal article" date="2022" name="Nat. Genet.">
        <title>Improved pea reference genome and pan-genome highlight genomic features and evolutionary characteristics.</title>
        <authorList>
            <person name="Yang T."/>
            <person name="Liu R."/>
            <person name="Luo Y."/>
            <person name="Hu S."/>
            <person name="Wang D."/>
            <person name="Wang C."/>
            <person name="Pandey M.K."/>
            <person name="Ge S."/>
            <person name="Xu Q."/>
            <person name="Li N."/>
            <person name="Li G."/>
            <person name="Huang Y."/>
            <person name="Saxena R.K."/>
            <person name="Ji Y."/>
            <person name="Li M."/>
            <person name="Yan X."/>
            <person name="He Y."/>
            <person name="Liu Y."/>
            <person name="Wang X."/>
            <person name="Xiang C."/>
            <person name="Varshney R.K."/>
            <person name="Ding H."/>
            <person name="Gao S."/>
            <person name="Zong X."/>
        </authorList>
    </citation>
    <scope>NUCLEOTIDE SEQUENCE [LARGE SCALE GENOMIC DNA]</scope>
    <source>
        <strain evidence="1 2">cv. Zhongwan 6</strain>
    </source>
</reference>
<comment type="caution">
    <text evidence="1">The sequence shown here is derived from an EMBL/GenBank/DDBJ whole genome shotgun (WGS) entry which is preliminary data.</text>
</comment>
<dbReference type="Gene3D" id="3.80.10.10">
    <property type="entry name" value="Ribonuclease Inhibitor"/>
    <property type="match status" value="1"/>
</dbReference>
<sequence>GTRGKVILSHPLDLPELTYCHFKEVGFSSNNVNGYIDPFSSCTKLATLILDSCNLKLGTRLFVLNDTLSKLMIHLGPYFFHQLQVQMNTPNLKSFTITGCFNSINSICPLFVHDLKFLEEVSLELWFPKISEEIATTFLSWLKMFTNVYSMTLASPTLMVFTSMPNYPDIEDVRFKNMESVLVKIDPFASLFPKEVLAYLFKNSRCNEIVTTFTELPLYYEQRFMLGR</sequence>
<dbReference type="InterPro" id="IPR032675">
    <property type="entry name" value="LRR_dom_sf"/>
</dbReference>
<name>A0A9D5A966_PEA</name>
<dbReference type="Gramene" id="Psat06G0473200-T1">
    <property type="protein sequence ID" value="KAI5399501.1"/>
    <property type="gene ID" value="KIW84_064732"/>
</dbReference>
<feature type="non-terminal residue" evidence="1">
    <location>
        <position position="228"/>
    </location>
</feature>
<gene>
    <name evidence="1" type="ORF">KIW84_064732</name>
</gene>
<keyword evidence="2" id="KW-1185">Reference proteome</keyword>